<evidence type="ECO:0000256" key="8">
    <source>
        <dbReference type="ARBA" id="ARBA00021023"/>
    </source>
</evidence>
<evidence type="ECO:0000256" key="7">
    <source>
        <dbReference type="ARBA" id="ARBA00013185"/>
    </source>
</evidence>
<dbReference type="Pfam" id="PF01263">
    <property type="entry name" value="Aldose_epim"/>
    <property type="match status" value="1"/>
</dbReference>
<dbReference type="PANTHER" id="PTHR10091">
    <property type="entry name" value="ALDOSE-1-EPIMERASE"/>
    <property type="match status" value="1"/>
</dbReference>
<comment type="similarity">
    <text evidence="5">Belongs to the aldose epimerase family.</text>
</comment>
<comment type="subcellular location">
    <subcellularLocation>
        <location evidence="3">Cytoplasm</location>
    </subcellularLocation>
</comment>
<dbReference type="EMBL" id="JARGDH010000001">
    <property type="protein sequence ID" value="KAL0280800.1"/>
    <property type="molecule type" value="Genomic_DNA"/>
</dbReference>
<evidence type="ECO:0000256" key="10">
    <source>
        <dbReference type="ARBA" id="ARBA00022553"/>
    </source>
</evidence>
<reference evidence="15" key="1">
    <citation type="journal article" date="2024" name="Gigascience">
        <title>Chromosome-level genome of the poultry shaft louse Menopon gallinae provides insight into the host-switching and adaptive evolution of parasitic lice.</title>
        <authorList>
            <person name="Xu Y."/>
            <person name="Ma L."/>
            <person name="Liu S."/>
            <person name="Liang Y."/>
            <person name="Liu Q."/>
            <person name="He Z."/>
            <person name="Tian L."/>
            <person name="Duan Y."/>
            <person name="Cai W."/>
            <person name="Li H."/>
            <person name="Song F."/>
        </authorList>
    </citation>
    <scope>NUCLEOTIDE SEQUENCE</scope>
    <source>
        <strain evidence="15">Cailab_2023a</strain>
    </source>
</reference>
<dbReference type="Gene3D" id="2.70.98.10">
    <property type="match status" value="1"/>
</dbReference>
<keyword evidence="10" id="KW-0597">Phosphoprotein</keyword>
<keyword evidence="11" id="KW-0413">Isomerase</keyword>
<comment type="catalytic activity">
    <reaction evidence="1">
        <text>alpha-D-glucose = beta-D-glucose</text>
        <dbReference type="Rhea" id="RHEA:10264"/>
        <dbReference type="ChEBI" id="CHEBI:15903"/>
        <dbReference type="ChEBI" id="CHEBI:17925"/>
        <dbReference type="EC" id="5.1.3.3"/>
    </reaction>
</comment>
<dbReference type="FunFam" id="2.70.98.10:FF:000003">
    <property type="entry name" value="Aldose 1-epimerase"/>
    <property type="match status" value="1"/>
</dbReference>
<dbReference type="SUPFAM" id="SSF74650">
    <property type="entry name" value="Galactose mutarotase-like"/>
    <property type="match status" value="1"/>
</dbReference>
<evidence type="ECO:0000256" key="12">
    <source>
        <dbReference type="ARBA" id="ARBA00023277"/>
    </source>
</evidence>
<protein>
    <recommendedName>
        <fullName evidence="8">Galactose mutarotase</fullName>
        <ecNumber evidence="7">5.1.3.3</ecNumber>
    </recommendedName>
    <alternativeName>
        <fullName evidence="13">Aldose 1-epimerase</fullName>
    </alternativeName>
</protein>
<dbReference type="InterPro" id="IPR047215">
    <property type="entry name" value="Galactose_mutarotase-like"/>
</dbReference>
<evidence type="ECO:0000256" key="6">
    <source>
        <dbReference type="ARBA" id="ARBA00011245"/>
    </source>
</evidence>
<dbReference type="CDD" id="cd09019">
    <property type="entry name" value="galactose_mutarotase_like"/>
    <property type="match status" value="1"/>
</dbReference>
<evidence type="ECO:0000256" key="2">
    <source>
        <dbReference type="ARBA" id="ARBA00001712"/>
    </source>
</evidence>
<evidence type="ECO:0000256" key="14">
    <source>
        <dbReference type="ARBA" id="ARBA00045743"/>
    </source>
</evidence>
<dbReference type="PROSITE" id="PS00545">
    <property type="entry name" value="ALDOSE_1_EPIMERASE"/>
    <property type="match status" value="1"/>
</dbReference>
<comment type="pathway">
    <text evidence="4">Carbohydrate metabolism; galactose metabolism.</text>
</comment>
<comment type="subunit">
    <text evidence="6">Monomer.</text>
</comment>
<comment type="catalytic activity">
    <reaction evidence="2">
        <text>alpha-D-galactose = beta-D-galactose</text>
        <dbReference type="Rhea" id="RHEA:28675"/>
        <dbReference type="ChEBI" id="CHEBI:27667"/>
        <dbReference type="ChEBI" id="CHEBI:28061"/>
        <dbReference type="EC" id="5.1.3.3"/>
    </reaction>
    <physiologicalReaction direction="right-to-left" evidence="2">
        <dbReference type="Rhea" id="RHEA:28677"/>
    </physiologicalReaction>
</comment>
<evidence type="ECO:0000256" key="1">
    <source>
        <dbReference type="ARBA" id="ARBA00001614"/>
    </source>
</evidence>
<dbReference type="NCBIfam" id="NF008277">
    <property type="entry name" value="PRK11055.1"/>
    <property type="match status" value="1"/>
</dbReference>
<evidence type="ECO:0000256" key="9">
    <source>
        <dbReference type="ARBA" id="ARBA00022490"/>
    </source>
</evidence>
<name>A0AAW2IF58_9NEOP</name>
<dbReference type="GO" id="GO:0030246">
    <property type="term" value="F:carbohydrate binding"/>
    <property type="evidence" value="ECO:0007669"/>
    <property type="project" value="InterPro"/>
</dbReference>
<dbReference type="GO" id="GO:0033499">
    <property type="term" value="P:galactose catabolic process via UDP-galactose, Leloir pathway"/>
    <property type="evidence" value="ECO:0007669"/>
    <property type="project" value="TreeGrafter"/>
</dbReference>
<dbReference type="GO" id="GO:0004034">
    <property type="term" value="F:aldose 1-epimerase activity"/>
    <property type="evidence" value="ECO:0007669"/>
    <property type="project" value="UniProtKB-EC"/>
</dbReference>
<dbReference type="GO" id="GO:0006006">
    <property type="term" value="P:glucose metabolic process"/>
    <property type="evidence" value="ECO:0007669"/>
    <property type="project" value="TreeGrafter"/>
</dbReference>
<evidence type="ECO:0000256" key="4">
    <source>
        <dbReference type="ARBA" id="ARBA00004947"/>
    </source>
</evidence>
<comment type="caution">
    <text evidence="15">The sequence shown here is derived from an EMBL/GenBank/DDBJ whole genome shotgun (WGS) entry which is preliminary data.</text>
</comment>
<dbReference type="InterPro" id="IPR018052">
    <property type="entry name" value="Ald1_epimerase_CS"/>
</dbReference>
<evidence type="ECO:0000256" key="11">
    <source>
        <dbReference type="ARBA" id="ARBA00023235"/>
    </source>
</evidence>
<comment type="function">
    <text evidence="14">Mutarotase that catalyzes the interconversion of beta-D-galactose and alpha-D-galactose during galactose metabolism. Beta-D-galactose is metabolized in the liver into glucose 1-phosphate, the primary metabolic fuel, by the action of four enzymes that constitute the Leloir pathway: GALM, GALK1 (galactokinase), GALT (galactose-1-phosphate uridylyltransferase) and GALE (UDP-galactose-4'-epimerase). Involved in the maintenance of the equilibrium between the beta- and alpha-anomers of galactose, therefore ensuring a sufficient supply of the alpha-anomer for GALK1. Also active on D-glucose although shows a preference for galactose over glucose.</text>
</comment>
<gene>
    <name evidence="15" type="ORF">PYX00_001989</name>
</gene>
<accession>A0AAW2IF58</accession>
<evidence type="ECO:0000313" key="15">
    <source>
        <dbReference type="EMBL" id="KAL0280800.1"/>
    </source>
</evidence>
<evidence type="ECO:0000256" key="13">
    <source>
        <dbReference type="ARBA" id="ARBA00032729"/>
    </source>
</evidence>
<dbReference type="GO" id="GO:0005737">
    <property type="term" value="C:cytoplasm"/>
    <property type="evidence" value="ECO:0007669"/>
    <property type="project" value="UniProtKB-SubCell"/>
</dbReference>
<evidence type="ECO:0000256" key="3">
    <source>
        <dbReference type="ARBA" id="ARBA00004496"/>
    </source>
</evidence>
<keyword evidence="12" id="KW-0119">Carbohydrate metabolism</keyword>
<proteinExistence type="inferred from homology"/>
<evidence type="ECO:0000256" key="5">
    <source>
        <dbReference type="ARBA" id="ARBA00006206"/>
    </source>
</evidence>
<dbReference type="EC" id="5.1.3.3" evidence="7"/>
<dbReference type="InterPro" id="IPR008183">
    <property type="entry name" value="Aldose_1/G6P_1-epimerase"/>
</dbReference>
<dbReference type="PANTHER" id="PTHR10091:SF0">
    <property type="entry name" value="GALACTOSE MUTAROTASE"/>
    <property type="match status" value="1"/>
</dbReference>
<sequence>MASGYEPCPPPVDPFVDIVEDGFGFYTDVCGNKEIVRRFTFTNQNYLTIQVITYGATITSIKYPDQCGVVEDVVLGYDGIEGYISDTSHYMGAIIGRYANRIAKGHFKINDDDFQLSKNHGEHHIHGGFFGFDKVNWKSDLQGKKLVLTYLSQDGEEGYPGELLVSVSYQMTTDNSFFMEMRATTSKPTPINLTNHTYFNLAGHTTGAKGLMQHVMNINADRIVTTDDLSIPTGCLQNVTGTLWDLRIPRKLGTVIQHVPYGGFDQCMCIHKTDDECMTFNARVVHPESGRILEVYSNQPGVQFYTANDFPRAGRTINSEGDGVIIIKGKNGVHYYKHHAFCLETQGYPDSVNHKNFPNTILRPGEMYCHKVRYKFSLYEDVVLEPEDFDDAINDWEGEAEGEIDEPADVDAGGDDLLGDSIRIRDMHGLLIFLLQKHSNYLKNFCCNYLYYILCNTNVGGMSIYTLPIILEFCTEDRNKWLFHFENRCTE</sequence>
<dbReference type="InterPro" id="IPR011013">
    <property type="entry name" value="Gal_mutarotase_sf_dom"/>
</dbReference>
<dbReference type="AlphaFoldDB" id="A0AAW2IF58"/>
<keyword evidence="9" id="KW-0963">Cytoplasm</keyword>
<organism evidence="15">
    <name type="scientific">Menopon gallinae</name>
    <name type="common">poultry shaft louse</name>
    <dbReference type="NCBI Taxonomy" id="328185"/>
    <lineage>
        <taxon>Eukaryota</taxon>
        <taxon>Metazoa</taxon>
        <taxon>Ecdysozoa</taxon>
        <taxon>Arthropoda</taxon>
        <taxon>Hexapoda</taxon>
        <taxon>Insecta</taxon>
        <taxon>Pterygota</taxon>
        <taxon>Neoptera</taxon>
        <taxon>Paraneoptera</taxon>
        <taxon>Psocodea</taxon>
        <taxon>Troctomorpha</taxon>
        <taxon>Phthiraptera</taxon>
        <taxon>Amblycera</taxon>
        <taxon>Menoponidae</taxon>
        <taxon>Menopon</taxon>
    </lineage>
</organism>
<dbReference type="InterPro" id="IPR014718">
    <property type="entry name" value="GH-type_carb-bd"/>
</dbReference>